<feature type="transmembrane region" description="Helical" evidence="13">
    <location>
        <begin position="89"/>
        <end position="116"/>
    </location>
</feature>
<keyword evidence="4" id="KW-1003">Cell membrane</keyword>
<comment type="subcellular location">
    <subcellularLocation>
        <location evidence="2">Cell membrane</location>
        <topology evidence="2">Multi-pass membrane protein</topology>
    </subcellularLocation>
</comment>
<dbReference type="Proteomes" id="UP001589776">
    <property type="component" value="Unassembled WGS sequence"/>
</dbReference>
<evidence type="ECO:0000256" key="3">
    <source>
        <dbReference type="ARBA" id="ARBA00007931"/>
    </source>
</evidence>
<accession>A0ABV6DHD1</accession>
<keyword evidence="8" id="KW-0378">Hydrolase</keyword>
<evidence type="ECO:0000256" key="5">
    <source>
        <dbReference type="ARBA" id="ARBA00022670"/>
    </source>
</evidence>
<evidence type="ECO:0000256" key="4">
    <source>
        <dbReference type="ARBA" id="ARBA00022475"/>
    </source>
</evidence>
<sequence>MSLENLFAFPLDQLPFIVLVLIIAFTVHEFAHAYAAYKLGDPTAKQLRRVTLNPVEHISLLGMILFVIAGFGWAKPVPVNRANFRKPRLMSIITTAAGPVSNLVLAFVGIAAVFVINEFHMLEHSSDGVNMAVMTFLRYHIYTNIILFLFNLLPIPPLDGYRILYDVVPERASRSFGKFEQWALYIFLLFIFIPPLSRYTLGPLFMLRYPIAEWLSWPLEQLFGFQIIWRHFF</sequence>
<dbReference type="GO" id="GO:0008233">
    <property type="term" value="F:peptidase activity"/>
    <property type="evidence" value="ECO:0007669"/>
    <property type="project" value="UniProtKB-KW"/>
</dbReference>
<keyword evidence="6 13" id="KW-0812">Transmembrane</keyword>
<gene>
    <name evidence="15" type="ORF">ACFFK0_06205</name>
</gene>
<comment type="caution">
    <text evidence="15">The sequence shown here is derived from an EMBL/GenBank/DDBJ whole genome shotgun (WGS) entry which is preliminary data.</text>
</comment>
<feature type="domain" description="Peptidase M50" evidence="14">
    <location>
        <begin position="17"/>
        <end position="193"/>
    </location>
</feature>
<dbReference type="InterPro" id="IPR008915">
    <property type="entry name" value="Peptidase_M50"/>
</dbReference>
<evidence type="ECO:0000256" key="1">
    <source>
        <dbReference type="ARBA" id="ARBA00001947"/>
    </source>
</evidence>
<evidence type="ECO:0000256" key="11">
    <source>
        <dbReference type="ARBA" id="ARBA00023049"/>
    </source>
</evidence>
<keyword evidence="9" id="KW-0862">Zinc</keyword>
<dbReference type="EMBL" id="JBHLWN010000025">
    <property type="protein sequence ID" value="MFC0212048.1"/>
    <property type="molecule type" value="Genomic_DNA"/>
</dbReference>
<dbReference type="GO" id="GO:0006508">
    <property type="term" value="P:proteolysis"/>
    <property type="evidence" value="ECO:0007669"/>
    <property type="project" value="UniProtKB-KW"/>
</dbReference>
<evidence type="ECO:0000256" key="12">
    <source>
        <dbReference type="ARBA" id="ARBA00023136"/>
    </source>
</evidence>
<evidence type="ECO:0000256" key="8">
    <source>
        <dbReference type="ARBA" id="ARBA00022801"/>
    </source>
</evidence>
<proteinExistence type="inferred from homology"/>
<keyword evidence="7" id="KW-0479">Metal-binding</keyword>
<evidence type="ECO:0000259" key="14">
    <source>
        <dbReference type="Pfam" id="PF02163"/>
    </source>
</evidence>
<dbReference type="RefSeq" id="WP_377469114.1">
    <property type="nucleotide sequence ID" value="NZ_JBHLWN010000025.1"/>
</dbReference>
<dbReference type="PANTHER" id="PTHR35864:SF1">
    <property type="entry name" value="ZINC METALLOPROTEASE YWHC-RELATED"/>
    <property type="match status" value="1"/>
</dbReference>
<protein>
    <submittedName>
        <fullName evidence="15">Site-2 protease family protein</fullName>
    </submittedName>
</protein>
<dbReference type="InterPro" id="IPR052348">
    <property type="entry name" value="Metallopeptidase_M50B"/>
</dbReference>
<feature type="transmembrane region" description="Helical" evidence="13">
    <location>
        <begin position="16"/>
        <end position="37"/>
    </location>
</feature>
<reference evidence="15 16" key="1">
    <citation type="submission" date="2024-09" db="EMBL/GenBank/DDBJ databases">
        <authorList>
            <person name="Sun Q."/>
            <person name="Mori K."/>
        </authorList>
    </citation>
    <scope>NUCLEOTIDE SEQUENCE [LARGE SCALE GENOMIC DNA]</scope>
    <source>
        <strain evidence="15 16">CCM 7759</strain>
    </source>
</reference>
<dbReference type="PANTHER" id="PTHR35864">
    <property type="entry name" value="ZINC METALLOPROTEASE MJ0611-RELATED"/>
    <property type="match status" value="1"/>
</dbReference>
<keyword evidence="11" id="KW-0482">Metalloprotease</keyword>
<evidence type="ECO:0000256" key="10">
    <source>
        <dbReference type="ARBA" id="ARBA00022989"/>
    </source>
</evidence>
<evidence type="ECO:0000256" key="2">
    <source>
        <dbReference type="ARBA" id="ARBA00004651"/>
    </source>
</evidence>
<keyword evidence="16" id="KW-1185">Reference proteome</keyword>
<evidence type="ECO:0000313" key="15">
    <source>
        <dbReference type="EMBL" id="MFC0212048.1"/>
    </source>
</evidence>
<dbReference type="InterPro" id="IPR044537">
    <property type="entry name" value="Rip2-like"/>
</dbReference>
<organism evidence="15 16">
    <name type="scientific">Paenibacillus chartarius</name>
    <dbReference type="NCBI Taxonomy" id="747481"/>
    <lineage>
        <taxon>Bacteria</taxon>
        <taxon>Bacillati</taxon>
        <taxon>Bacillota</taxon>
        <taxon>Bacilli</taxon>
        <taxon>Bacillales</taxon>
        <taxon>Paenibacillaceae</taxon>
        <taxon>Paenibacillus</taxon>
    </lineage>
</organism>
<evidence type="ECO:0000256" key="9">
    <source>
        <dbReference type="ARBA" id="ARBA00022833"/>
    </source>
</evidence>
<comment type="cofactor">
    <cofactor evidence="1">
        <name>Zn(2+)</name>
        <dbReference type="ChEBI" id="CHEBI:29105"/>
    </cofactor>
</comment>
<evidence type="ECO:0000256" key="6">
    <source>
        <dbReference type="ARBA" id="ARBA00022692"/>
    </source>
</evidence>
<keyword evidence="5 15" id="KW-0645">Protease</keyword>
<dbReference type="Pfam" id="PF02163">
    <property type="entry name" value="Peptidase_M50"/>
    <property type="match status" value="1"/>
</dbReference>
<name>A0ABV6DHD1_9BACL</name>
<keyword evidence="10 13" id="KW-1133">Transmembrane helix</keyword>
<keyword evidence="12 13" id="KW-0472">Membrane</keyword>
<evidence type="ECO:0000256" key="7">
    <source>
        <dbReference type="ARBA" id="ARBA00022723"/>
    </source>
</evidence>
<dbReference type="CDD" id="cd06158">
    <property type="entry name" value="S2P-M50_like_1"/>
    <property type="match status" value="1"/>
</dbReference>
<feature type="transmembrane region" description="Helical" evidence="13">
    <location>
        <begin position="182"/>
        <end position="201"/>
    </location>
</feature>
<evidence type="ECO:0000256" key="13">
    <source>
        <dbReference type="SAM" id="Phobius"/>
    </source>
</evidence>
<feature type="transmembrane region" description="Helical" evidence="13">
    <location>
        <begin position="136"/>
        <end position="155"/>
    </location>
</feature>
<comment type="similarity">
    <text evidence="3">Belongs to the peptidase M50B family.</text>
</comment>
<evidence type="ECO:0000313" key="16">
    <source>
        <dbReference type="Proteomes" id="UP001589776"/>
    </source>
</evidence>
<feature type="transmembrane region" description="Helical" evidence="13">
    <location>
        <begin position="58"/>
        <end position="77"/>
    </location>
</feature>